<evidence type="ECO:0000313" key="3">
    <source>
        <dbReference type="Proteomes" id="UP001229421"/>
    </source>
</evidence>
<evidence type="ECO:0000313" key="2">
    <source>
        <dbReference type="EMBL" id="KAK1407997.1"/>
    </source>
</evidence>
<accession>A0AAD8JSN9</accession>
<keyword evidence="3" id="KW-1185">Reference proteome</keyword>
<protein>
    <submittedName>
        <fullName evidence="2">Uncharacterized protein</fullName>
    </submittedName>
</protein>
<proteinExistence type="predicted"/>
<reference evidence="2" key="1">
    <citation type="journal article" date="2023" name="bioRxiv">
        <title>Improved chromosome-level genome assembly for marigold (Tagetes erecta).</title>
        <authorList>
            <person name="Jiang F."/>
            <person name="Yuan L."/>
            <person name="Wang S."/>
            <person name="Wang H."/>
            <person name="Xu D."/>
            <person name="Wang A."/>
            <person name="Fan W."/>
        </authorList>
    </citation>
    <scope>NUCLEOTIDE SEQUENCE</scope>
    <source>
        <strain evidence="2">WSJ</strain>
        <tissue evidence="2">Leaf</tissue>
    </source>
</reference>
<comment type="caution">
    <text evidence="2">The sequence shown here is derived from an EMBL/GenBank/DDBJ whole genome shotgun (WGS) entry which is preliminary data.</text>
</comment>
<sequence>MGRKHVKHWRSRIATAHSISYRSRCLNHTHLSTFCVCYCYICFSTIAIITLNISIPRSITFNPVLFSSLLLLFIIHKQHSFN</sequence>
<dbReference type="Proteomes" id="UP001229421">
    <property type="component" value="Unassembled WGS sequence"/>
</dbReference>
<keyword evidence="1" id="KW-1133">Transmembrane helix</keyword>
<keyword evidence="1" id="KW-0472">Membrane</keyword>
<evidence type="ECO:0000256" key="1">
    <source>
        <dbReference type="SAM" id="Phobius"/>
    </source>
</evidence>
<dbReference type="AlphaFoldDB" id="A0AAD8JSN9"/>
<name>A0AAD8JSN9_TARER</name>
<organism evidence="2 3">
    <name type="scientific">Tagetes erecta</name>
    <name type="common">African marigold</name>
    <dbReference type="NCBI Taxonomy" id="13708"/>
    <lineage>
        <taxon>Eukaryota</taxon>
        <taxon>Viridiplantae</taxon>
        <taxon>Streptophyta</taxon>
        <taxon>Embryophyta</taxon>
        <taxon>Tracheophyta</taxon>
        <taxon>Spermatophyta</taxon>
        <taxon>Magnoliopsida</taxon>
        <taxon>eudicotyledons</taxon>
        <taxon>Gunneridae</taxon>
        <taxon>Pentapetalae</taxon>
        <taxon>asterids</taxon>
        <taxon>campanulids</taxon>
        <taxon>Asterales</taxon>
        <taxon>Asteraceae</taxon>
        <taxon>Asteroideae</taxon>
        <taxon>Heliantheae alliance</taxon>
        <taxon>Tageteae</taxon>
        <taxon>Tagetes</taxon>
    </lineage>
</organism>
<feature type="transmembrane region" description="Helical" evidence="1">
    <location>
        <begin position="31"/>
        <end position="53"/>
    </location>
</feature>
<dbReference type="EMBL" id="JAUHHV010000011">
    <property type="protein sequence ID" value="KAK1407997.1"/>
    <property type="molecule type" value="Genomic_DNA"/>
</dbReference>
<gene>
    <name evidence="2" type="ORF">QVD17_39626</name>
</gene>
<feature type="transmembrane region" description="Helical" evidence="1">
    <location>
        <begin position="59"/>
        <end position="76"/>
    </location>
</feature>
<keyword evidence="1" id="KW-0812">Transmembrane</keyword>